<protein>
    <recommendedName>
        <fullName evidence="2">CHAT domain-containing protein</fullName>
    </recommendedName>
</protein>
<proteinExistence type="predicted"/>
<name>A0A9P7H5S6_9HYPO</name>
<feature type="compositionally biased region" description="Polar residues" evidence="1">
    <location>
        <begin position="12"/>
        <end position="21"/>
    </location>
</feature>
<dbReference type="InterPro" id="IPR011990">
    <property type="entry name" value="TPR-like_helical_dom_sf"/>
</dbReference>
<dbReference type="InterPro" id="IPR024983">
    <property type="entry name" value="CHAT_dom"/>
</dbReference>
<comment type="caution">
    <text evidence="3">The sequence shown here is derived from an EMBL/GenBank/DDBJ whole genome shotgun (WGS) entry which is preliminary data.</text>
</comment>
<evidence type="ECO:0000313" key="3">
    <source>
        <dbReference type="EMBL" id="KAG5659530.1"/>
    </source>
</evidence>
<sequence length="1150" mass="128117">MEERPRDVSCSGPDNTATSTDTPHEAILRAQELSQKLVKGYCEQEDTGMLSEIIHITKEALAATDQDHPELLHPLAWALYKKYKDIALEWKYLEEAVTIQRRAFDSSTSSPSDHQKYSYWLALMLGDSFYHTGQVANLEEATELIQILLQQLPGKEPIVQVLLVNLGMLFKEKYVLLGIEEDFSNAREAMDRAFALASEDGHEDAQWLEIAGDIYDARYTWEENLEDLEQVSRLRKRSLAATPDDQEIDRCARQVKLATTLEKVHTKTADVSALRESIHLTKEAMSVTDESDPELLCLTRHLSFRLHLLYLETGGLEDLEEAICLGKEFLTRCDKDDSKRSSQLIDTAAQLAALYERTGILSHLEEAVSMGREGLEKTSRDSSDLILAHGNLGTALSSRSQATGSLMDLEEAVTHARAALDVAPEDCPTRHNQLHNLASVLLKMFLRVQDEVTELDEAIALSREAVASVPEGHPDLATYLNRLMGGLDKRHDKQGSYRDLEEGIQIGRQIVELTKHVYSGRTFAVSTFAVLLKKRFKAEGSLSDLDEAIEVSQRALNQTPGDSPARTEHCKTLGDLLVGRNSKTRDDDDIRQAVESYRAAVNHTAGQPLRRIIAAASAMPCCQEYQDAYDMGWTAIALIPSLVVARSLETIDRQHLLSHTAGLTAATVGAAVKLKKEPSEVLGLLEQGRGVLGSSLGEMRIDIKELQRDFPGLAEEFIRLRDEIDTFTRMGTVRQASPTQRNDGDRRRIAAKSFDELLLEIRQNAGFEDFLGPLSTEQILAAAAYGPIVVINSSWMGCQAIVIQEQALTTLGFRDLKEYEIIDRASAGDFGSVENLEFLWDHITGPVLELLGFTGTPLLEEDWPHVWWIPTGPISRFPLHASGRHQEYSGKTVMDRVISSYSTSLKALVRGRRQREFTPGPSQALLVAMEQTPGQDPLPKARDEIDAVSSICNSMAVRTVTGASDKKRALSYLRDCNIFHFAGHGNTDSDNPSKSYLCFDTKDHLTVGDLLALNLHERSPFLAYLSACSTGHVQDDKFIDESIHLISACQLAGFRHVIGTLWKVQDDHCVDVARVTYECIRDGGMTDESVCRGLHKATRKLREVWLHEISGEKEPVVELVEGDRDARDVHPCDEPKLASAYWVPYVHFGV</sequence>
<evidence type="ECO:0000313" key="4">
    <source>
        <dbReference type="Proteomes" id="UP000782241"/>
    </source>
</evidence>
<dbReference type="Gene3D" id="1.25.40.10">
    <property type="entry name" value="Tetratricopeptide repeat domain"/>
    <property type="match status" value="2"/>
</dbReference>
<organism evidence="3 4">
    <name type="scientific">Fusarium avenaceum</name>
    <dbReference type="NCBI Taxonomy" id="40199"/>
    <lineage>
        <taxon>Eukaryota</taxon>
        <taxon>Fungi</taxon>
        <taxon>Dikarya</taxon>
        <taxon>Ascomycota</taxon>
        <taxon>Pezizomycotina</taxon>
        <taxon>Sordariomycetes</taxon>
        <taxon>Hypocreomycetidae</taxon>
        <taxon>Hypocreales</taxon>
        <taxon>Nectriaceae</taxon>
        <taxon>Fusarium</taxon>
        <taxon>Fusarium tricinctum species complex</taxon>
    </lineage>
</organism>
<feature type="domain" description="CHAT" evidence="2">
    <location>
        <begin position="836"/>
        <end position="1149"/>
    </location>
</feature>
<accession>A0A9P7H5S6</accession>
<evidence type="ECO:0000259" key="2">
    <source>
        <dbReference type="Pfam" id="PF12770"/>
    </source>
</evidence>
<dbReference type="PANTHER" id="PTHR19959:SF119">
    <property type="entry name" value="FUNGAL LIPASE-LIKE DOMAIN-CONTAINING PROTEIN"/>
    <property type="match status" value="1"/>
</dbReference>
<dbReference type="Proteomes" id="UP000782241">
    <property type="component" value="Unassembled WGS sequence"/>
</dbReference>
<evidence type="ECO:0000256" key="1">
    <source>
        <dbReference type="SAM" id="MobiDB-lite"/>
    </source>
</evidence>
<keyword evidence="4" id="KW-1185">Reference proteome</keyword>
<reference evidence="3" key="1">
    <citation type="submission" date="2021-04" db="EMBL/GenBank/DDBJ databases">
        <title>Draft genome of Fusarium avenaceum strain F156N33, isolated from an atmospheric sample in Virginia.</title>
        <authorList>
            <person name="Yang S."/>
            <person name="Vinatzer B.A."/>
            <person name="Coleman J."/>
        </authorList>
    </citation>
    <scope>NUCLEOTIDE SEQUENCE</scope>
    <source>
        <strain evidence="3">F156N33</strain>
    </source>
</reference>
<dbReference type="EMBL" id="JAGPUO010000011">
    <property type="protein sequence ID" value="KAG5659530.1"/>
    <property type="molecule type" value="Genomic_DNA"/>
</dbReference>
<gene>
    <name evidence="3" type="ORF">KAF25_002089</name>
</gene>
<dbReference type="SUPFAM" id="SSF48452">
    <property type="entry name" value="TPR-like"/>
    <property type="match status" value="2"/>
</dbReference>
<feature type="region of interest" description="Disordered" evidence="1">
    <location>
        <begin position="1"/>
        <end position="22"/>
    </location>
</feature>
<dbReference type="AlphaFoldDB" id="A0A9P7H5S6"/>
<dbReference type="Pfam" id="PF12770">
    <property type="entry name" value="CHAT"/>
    <property type="match status" value="1"/>
</dbReference>
<dbReference type="PANTHER" id="PTHR19959">
    <property type="entry name" value="KINESIN LIGHT CHAIN"/>
    <property type="match status" value="1"/>
</dbReference>